<dbReference type="SMART" id="SM00448">
    <property type="entry name" value="REC"/>
    <property type="match status" value="1"/>
</dbReference>
<name>A0A2K9E0Q9_9FIRM</name>
<feature type="modified residue" description="4-aspartylphosphate" evidence="7">
    <location>
        <position position="54"/>
    </location>
</feature>
<dbReference type="GO" id="GO:0016791">
    <property type="term" value="F:phosphatase activity"/>
    <property type="evidence" value="ECO:0007669"/>
    <property type="project" value="TreeGrafter"/>
</dbReference>
<evidence type="ECO:0000256" key="3">
    <source>
        <dbReference type="ARBA" id="ARBA00022801"/>
    </source>
</evidence>
<gene>
    <name evidence="9" type="primary">dctD</name>
    <name evidence="10" type="ORF">B9R14_11390</name>
    <name evidence="9" type="ORF">HVS_07225</name>
</gene>
<dbReference type="SUPFAM" id="SSF52172">
    <property type="entry name" value="CheY-like"/>
    <property type="match status" value="1"/>
</dbReference>
<proteinExistence type="predicted"/>
<dbReference type="KEGG" id="hsc:HVS_07225"/>
<evidence type="ECO:0000256" key="6">
    <source>
        <dbReference type="ARBA" id="ARBA00024867"/>
    </source>
</evidence>
<organism evidence="9 11">
    <name type="scientific">Acetivibrio saccincola</name>
    <dbReference type="NCBI Taxonomy" id="1677857"/>
    <lineage>
        <taxon>Bacteria</taxon>
        <taxon>Bacillati</taxon>
        <taxon>Bacillota</taxon>
        <taxon>Clostridia</taxon>
        <taxon>Eubacteriales</taxon>
        <taxon>Oscillospiraceae</taxon>
        <taxon>Acetivibrio</taxon>
    </lineage>
</organism>
<evidence type="ECO:0000313" key="12">
    <source>
        <dbReference type="Proteomes" id="UP000239720"/>
    </source>
</evidence>
<protein>
    <recommendedName>
        <fullName evidence="1">Stage 0 sporulation protein A homolog</fullName>
    </recommendedName>
</protein>
<evidence type="ECO:0000256" key="2">
    <source>
        <dbReference type="ARBA" id="ARBA00022553"/>
    </source>
</evidence>
<reference evidence="9 11" key="1">
    <citation type="submission" date="2017-12" db="EMBL/GenBank/DDBJ databases">
        <title>Complete genome sequence of Herbivorax saccincola GGR1, a novel Cellulosome-producing hydrolytic bacterium in a thermophilic biogas plant, established by Illumina and Nanopore MinION sequencing.</title>
        <authorList>
            <person name="Pechtl A."/>
            <person name="Ruckert C."/>
            <person name="Koeck D.E."/>
            <person name="Maus I."/>
            <person name="Winkler A."/>
            <person name="Kalinowski J."/>
            <person name="Puhler A."/>
            <person name="Schwarz W.W."/>
            <person name="Zverlov V.V."/>
            <person name="Schluter A."/>
            <person name="Liebl W."/>
        </authorList>
    </citation>
    <scope>NUCLEOTIDE SEQUENCE [LARGE SCALE GENOMIC DNA]</scope>
    <source>
        <strain evidence="9">GGR1</strain>
        <strain evidence="11">SR1</strain>
    </source>
</reference>
<dbReference type="SMART" id="SM00331">
    <property type="entry name" value="PP2C_SIG"/>
    <property type="match status" value="1"/>
</dbReference>
<evidence type="ECO:0000256" key="1">
    <source>
        <dbReference type="ARBA" id="ARBA00018672"/>
    </source>
</evidence>
<evidence type="ECO:0000313" key="11">
    <source>
        <dbReference type="Proteomes" id="UP000233534"/>
    </source>
</evidence>
<dbReference type="AlphaFoldDB" id="A0A2K9E0Q9"/>
<dbReference type="GO" id="GO:0000160">
    <property type="term" value="P:phosphorelay signal transduction system"/>
    <property type="evidence" value="ECO:0007669"/>
    <property type="project" value="InterPro"/>
</dbReference>
<keyword evidence="3" id="KW-0378">Hydrolase</keyword>
<dbReference type="InterPro" id="IPR011006">
    <property type="entry name" value="CheY-like_superfamily"/>
</dbReference>
<dbReference type="Gene3D" id="3.60.40.10">
    <property type="entry name" value="PPM-type phosphatase domain"/>
    <property type="match status" value="1"/>
</dbReference>
<dbReference type="PANTHER" id="PTHR43156:SF2">
    <property type="entry name" value="STAGE II SPORULATION PROTEIN E"/>
    <property type="match status" value="1"/>
</dbReference>
<dbReference type="SUPFAM" id="SSF81606">
    <property type="entry name" value="PP2C-like"/>
    <property type="match status" value="1"/>
</dbReference>
<dbReference type="RefSeq" id="WP_101300642.1">
    <property type="nucleotide sequence ID" value="NZ_CP025197.1"/>
</dbReference>
<dbReference type="InterPro" id="IPR001932">
    <property type="entry name" value="PPM-type_phosphatase-like_dom"/>
</dbReference>
<dbReference type="PANTHER" id="PTHR43156">
    <property type="entry name" value="STAGE II SPORULATION PROTEIN E-RELATED"/>
    <property type="match status" value="1"/>
</dbReference>
<reference evidence="10 12" key="2">
    <citation type="journal article" date="2018" name="Syst. Appl. Microbiol.">
        <title>Characterization and high-quality draft genome sequence of Herbivorax saccincola A7, an anaerobic, alkaliphilic, thermophilic, cellulolytic, and xylanolytic bacterium.</title>
        <authorList>
            <person name="Aikawa S."/>
            <person name="Baramee S."/>
            <person name="Sermsathanaswadi J."/>
            <person name="Thianheng P."/>
            <person name="Tachaapaikoon C."/>
            <person name="Shikata A."/>
            <person name="Waeonukul R."/>
            <person name="Pason P."/>
            <person name="Ratanakhanokchai K."/>
            <person name="Kosugi A."/>
        </authorList>
    </citation>
    <scope>NUCLEOTIDE SEQUENCE [LARGE SCALE GENOMIC DNA]</scope>
    <source>
        <strain evidence="10 12">A7</strain>
    </source>
</reference>
<feature type="domain" description="Response regulatory" evidence="8">
    <location>
        <begin position="3"/>
        <end position="119"/>
    </location>
</feature>
<dbReference type="Proteomes" id="UP000233534">
    <property type="component" value="Chromosome"/>
</dbReference>
<comment type="function">
    <text evidence="6">May play the central regulatory role in sporulation. It may be an element of the effector pathway responsible for the activation of sporulation genes in response to nutritional stress. Spo0A may act in concert with spo0H (a sigma factor) to control the expression of some genes that are critical to the sporulation process.</text>
</comment>
<keyword evidence="11" id="KW-1185">Reference proteome</keyword>
<dbReference type="InterPro" id="IPR052016">
    <property type="entry name" value="Bact_Sigma-Reg"/>
</dbReference>
<evidence type="ECO:0000256" key="4">
    <source>
        <dbReference type="ARBA" id="ARBA00023015"/>
    </source>
</evidence>
<dbReference type="OrthoDB" id="9763484at2"/>
<evidence type="ECO:0000259" key="8">
    <source>
        <dbReference type="PROSITE" id="PS50110"/>
    </source>
</evidence>
<evidence type="ECO:0000256" key="5">
    <source>
        <dbReference type="ARBA" id="ARBA00023163"/>
    </source>
</evidence>
<dbReference type="FunFam" id="3.40.50.2300:FF:000018">
    <property type="entry name" value="DNA-binding transcriptional regulator NtrC"/>
    <property type="match status" value="1"/>
</dbReference>
<dbReference type="Pfam" id="PF07228">
    <property type="entry name" value="SpoIIE"/>
    <property type="match status" value="1"/>
</dbReference>
<dbReference type="PROSITE" id="PS50110">
    <property type="entry name" value="RESPONSE_REGULATORY"/>
    <property type="match status" value="1"/>
</dbReference>
<evidence type="ECO:0000313" key="10">
    <source>
        <dbReference type="EMBL" id="PQQ67291.1"/>
    </source>
</evidence>
<sequence length="384" mass="43363">MPKILVIDDEKTILENIKFILELDNNEVITVSNGKEALEIFKNNYSNIDVVITDMKMPEISGMEILKEIKKIMPEMGVIILTGHGDLENAIHAMKEGAFEYLRKPVNADDLTIAINNAISKKNLLLENTRINKELLEYKKYMQGLHDSALKILLNMLPKNLPDIPGFNFLVEYKSCESVGGDMYDVEDIGEYICFYVFDVSSHGILASVISTIIKSFLQNIEYNYKQGINRRRFPEIVLDLNLELYTNTARNIFASLFLGFIDKETKTLYTVSAGHINQYVIKKDGGFIKLESTGPILGVFEDATYSCSVNHLNKGDKIWLFTDGITEVSRDGKIFGDENMLKLLQDCKDCSLSDTIKKIIQVTEDFSDGSCQDDTTILGIEVL</sequence>
<keyword evidence="5" id="KW-0804">Transcription</keyword>
<dbReference type="Pfam" id="PF00072">
    <property type="entry name" value="Response_reg"/>
    <property type="match status" value="1"/>
</dbReference>
<accession>A0A2K9E0Q9</accession>
<dbReference type="Gene3D" id="3.40.50.2300">
    <property type="match status" value="1"/>
</dbReference>
<dbReference type="Proteomes" id="UP000239720">
    <property type="component" value="Unassembled WGS sequence"/>
</dbReference>
<dbReference type="EMBL" id="CP025197">
    <property type="protein sequence ID" value="AUG57362.1"/>
    <property type="molecule type" value="Genomic_DNA"/>
</dbReference>
<dbReference type="InterPro" id="IPR001789">
    <property type="entry name" value="Sig_transdc_resp-reg_receiver"/>
</dbReference>
<keyword evidence="4" id="KW-0805">Transcription regulation</keyword>
<evidence type="ECO:0000313" key="9">
    <source>
        <dbReference type="EMBL" id="AUG57362.1"/>
    </source>
</evidence>
<dbReference type="EMBL" id="NEMB01000003">
    <property type="protein sequence ID" value="PQQ67291.1"/>
    <property type="molecule type" value="Genomic_DNA"/>
</dbReference>
<evidence type="ECO:0000256" key="7">
    <source>
        <dbReference type="PROSITE-ProRule" id="PRU00169"/>
    </source>
</evidence>
<keyword evidence="2 7" id="KW-0597">Phosphoprotein</keyword>
<dbReference type="InterPro" id="IPR036457">
    <property type="entry name" value="PPM-type-like_dom_sf"/>
</dbReference>